<dbReference type="InterPro" id="IPR020556">
    <property type="entry name" value="Amidase_CS"/>
</dbReference>
<evidence type="ECO:0000256" key="6">
    <source>
        <dbReference type="PIRSR" id="PIRSR001221-2"/>
    </source>
</evidence>
<feature type="active site" description="Acyl-ester intermediate" evidence="5">
    <location>
        <position position="236"/>
    </location>
</feature>
<name>A0A6A7BSP3_9PEZI</name>
<evidence type="ECO:0000256" key="5">
    <source>
        <dbReference type="PIRSR" id="PIRSR001221-1"/>
    </source>
</evidence>
<feature type="active site" description="Charge relay system" evidence="5">
    <location>
        <position position="212"/>
    </location>
</feature>
<evidence type="ECO:0000313" key="8">
    <source>
        <dbReference type="EMBL" id="KAF2858153.1"/>
    </source>
</evidence>
<dbReference type="PANTHER" id="PTHR46072">
    <property type="entry name" value="AMIDASE-RELATED-RELATED"/>
    <property type="match status" value="1"/>
</dbReference>
<dbReference type="PIRSF" id="PIRSF001221">
    <property type="entry name" value="Amidase_fungi"/>
    <property type="match status" value="1"/>
</dbReference>
<dbReference type="PANTHER" id="PTHR46072:SF11">
    <property type="entry name" value="AMIDASE-RELATED"/>
    <property type="match status" value="1"/>
</dbReference>
<evidence type="ECO:0000256" key="2">
    <source>
        <dbReference type="ARBA" id="ARBA00009199"/>
    </source>
</evidence>
<comment type="catalytic activity">
    <reaction evidence="1">
        <text>a monocarboxylic acid amide + H2O = a monocarboxylate + NH4(+)</text>
        <dbReference type="Rhea" id="RHEA:12020"/>
        <dbReference type="ChEBI" id="CHEBI:15377"/>
        <dbReference type="ChEBI" id="CHEBI:28938"/>
        <dbReference type="ChEBI" id="CHEBI:35757"/>
        <dbReference type="ChEBI" id="CHEBI:83628"/>
        <dbReference type="EC" id="3.5.1.4"/>
    </reaction>
</comment>
<dbReference type="GO" id="GO:0004040">
    <property type="term" value="F:amidase activity"/>
    <property type="evidence" value="ECO:0007669"/>
    <property type="project" value="UniProtKB-EC"/>
</dbReference>
<evidence type="ECO:0000256" key="3">
    <source>
        <dbReference type="ARBA" id="ARBA00012922"/>
    </source>
</evidence>
<dbReference type="Proteomes" id="UP000799421">
    <property type="component" value="Unassembled WGS sequence"/>
</dbReference>
<organism evidence="8 9">
    <name type="scientific">Piedraia hortae CBS 480.64</name>
    <dbReference type="NCBI Taxonomy" id="1314780"/>
    <lineage>
        <taxon>Eukaryota</taxon>
        <taxon>Fungi</taxon>
        <taxon>Dikarya</taxon>
        <taxon>Ascomycota</taxon>
        <taxon>Pezizomycotina</taxon>
        <taxon>Dothideomycetes</taxon>
        <taxon>Dothideomycetidae</taxon>
        <taxon>Capnodiales</taxon>
        <taxon>Piedraiaceae</taxon>
        <taxon>Piedraia</taxon>
    </lineage>
</organism>
<keyword evidence="9" id="KW-1185">Reference proteome</keyword>
<dbReference type="EMBL" id="MU006016">
    <property type="protein sequence ID" value="KAF2858153.1"/>
    <property type="molecule type" value="Genomic_DNA"/>
</dbReference>
<gene>
    <name evidence="8" type="ORF">K470DRAFT_221861</name>
</gene>
<dbReference type="EC" id="3.5.1.4" evidence="3"/>
<dbReference type="InterPro" id="IPR036928">
    <property type="entry name" value="AS_sf"/>
</dbReference>
<dbReference type="SUPFAM" id="SSF75304">
    <property type="entry name" value="Amidase signature (AS) enzymes"/>
    <property type="match status" value="1"/>
</dbReference>
<feature type="domain" description="Amidase" evidence="7">
    <location>
        <begin position="82"/>
        <end position="523"/>
    </location>
</feature>
<dbReference type="AlphaFoldDB" id="A0A6A7BSP3"/>
<evidence type="ECO:0000256" key="1">
    <source>
        <dbReference type="ARBA" id="ARBA00001311"/>
    </source>
</evidence>
<dbReference type="PROSITE" id="PS00571">
    <property type="entry name" value="AMIDASES"/>
    <property type="match status" value="1"/>
</dbReference>
<proteinExistence type="inferred from homology"/>
<dbReference type="InterPro" id="IPR023631">
    <property type="entry name" value="Amidase_dom"/>
</dbReference>
<evidence type="ECO:0000313" key="9">
    <source>
        <dbReference type="Proteomes" id="UP000799421"/>
    </source>
</evidence>
<dbReference type="OrthoDB" id="6428749at2759"/>
<feature type="active site" description="Charge relay system" evidence="5">
    <location>
        <position position="137"/>
    </location>
</feature>
<evidence type="ECO:0000256" key="4">
    <source>
        <dbReference type="ARBA" id="ARBA00022801"/>
    </source>
</evidence>
<comment type="similarity">
    <text evidence="2">Belongs to the amidase family.</text>
</comment>
<dbReference type="Gene3D" id="3.90.1300.10">
    <property type="entry name" value="Amidase signature (AS) domain"/>
    <property type="match status" value="1"/>
</dbReference>
<feature type="binding site" evidence="6">
    <location>
        <begin position="233"/>
        <end position="236"/>
    </location>
    <ligand>
        <name>substrate</name>
    </ligand>
</feature>
<reference evidence="8" key="1">
    <citation type="journal article" date="2020" name="Stud. Mycol.">
        <title>101 Dothideomycetes genomes: a test case for predicting lifestyles and emergence of pathogens.</title>
        <authorList>
            <person name="Haridas S."/>
            <person name="Albert R."/>
            <person name="Binder M."/>
            <person name="Bloem J."/>
            <person name="Labutti K."/>
            <person name="Salamov A."/>
            <person name="Andreopoulos B."/>
            <person name="Baker S."/>
            <person name="Barry K."/>
            <person name="Bills G."/>
            <person name="Bluhm B."/>
            <person name="Cannon C."/>
            <person name="Castanera R."/>
            <person name="Culley D."/>
            <person name="Daum C."/>
            <person name="Ezra D."/>
            <person name="Gonzalez J."/>
            <person name="Henrissat B."/>
            <person name="Kuo A."/>
            <person name="Liang C."/>
            <person name="Lipzen A."/>
            <person name="Lutzoni F."/>
            <person name="Magnuson J."/>
            <person name="Mondo S."/>
            <person name="Nolan M."/>
            <person name="Ohm R."/>
            <person name="Pangilinan J."/>
            <person name="Park H.-J."/>
            <person name="Ramirez L."/>
            <person name="Alfaro M."/>
            <person name="Sun H."/>
            <person name="Tritt A."/>
            <person name="Yoshinaga Y."/>
            <person name="Zwiers L.-H."/>
            <person name="Turgeon B."/>
            <person name="Goodwin S."/>
            <person name="Spatafora J."/>
            <person name="Crous P."/>
            <person name="Grigoriev I."/>
        </authorList>
    </citation>
    <scope>NUCLEOTIDE SEQUENCE</scope>
    <source>
        <strain evidence="8">CBS 480.64</strain>
    </source>
</reference>
<sequence length="535" mass="58400">MASESQSEWSKLAAQAKEKRDGAIPVEWRLSSSQLPAGGTLDVTKFPQECGLLSEVELDITDSFATDILTAIKDVKWTSEQVVRAFCKRAAIAQQVTNCLTVIMFEEAIDQAKKLDEHLKKTGKTIGLLHGLPISLKDCMNVTGKPSSVGFSAWALVPMKSDAVLVSTLRELGAIPFVKTNLPMSMMCPDTVNNCYGRTVNPRNRELTPGGSSGGESALIAMHGSVLGVGTDIGGSVRIPASCTGIFALRPSHGRIPHSEERTPLAGLESVYSVAGPMGRSISDLQLFCSSVISTQPWLRDPKCLPIPWRKVDMPSKLKIGVLEHNGEVTPTPPVKYALDASVAALKRAGHEVRSWDASDYAEAVQILLKFFDADGGKGIKAAAEPVGEPLIPGIESYTLGSDRPTSEMWRLQMQRTELSKRMLDRWGDIDCILGPVSPYVAPKHGQFRSFAYTGVYNLLDYSSVSFPTGFVADRDRDIYPSDFKPCSKTDKQTWAEYDPNAVHGMGINLQLVGRQLEEEKVLNMTQQVLQALRM</sequence>
<keyword evidence="4" id="KW-0378">Hydrolase</keyword>
<feature type="binding site" evidence="6">
    <location>
        <position position="212"/>
    </location>
    <ligand>
        <name>substrate</name>
    </ligand>
</feature>
<feature type="binding site" evidence="6">
    <location>
        <position position="186"/>
    </location>
    <ligand>
        <name>substrate</name>
    </ligand>
</feature>
<accession>A0A6A7BSP3</accession>
<dbReference type="Pfam" id="PF01425">
    <property type="entry name" value="Amidase"/>
    <property type="match status" value="1"/>
</dbReference>
<protein>
    <recommendedName>
        <fullName evidence="3">amidase</fullName>
        <ecNumber evidence="3">3.5.1.4</ecNumber>
    </recommendedName>
</protein>
<evidence type="ECO:0000259" key="7">
    <source>
        <dbReference type="Pfam" id="PF01425"/>
    </source>
</evidence>